<feature type="domain" description="Phospholipase A2-like central" evidence="9">
    <location>
        <begin position="92"/>
        <end position="186"/>
    </location>
</feature>
<comment type="subcellular location">
    <subcellularLocation>
        <location evidence="2">Secreted</location>
    </subcellularLocation>
</comment>
<dbReference type="CDD" id="cd04704">
    <property type="entry name" value="PLA2_bee_venom_like"/>
    <property type="match status" value="1"/>
</dbReference>
<reference evidence="10" key="1">
    <citation type="journal article" date="2024" name="Gigascience">
        <title>Chromosome-level genome of the poultry shaft louse Menopon gallinae provides insight into the host-switching and adaptive evolution of parasitic lice.</title>
        <authorList>
            <person name="Xu Y."/>
            <person name="Ma L."/>
            <person name="Liu S."/>
            <person name="Liang Y."/>
            <person name="Liu Q."/>
            <person name="He Z."/>
            <person name="Tian L."/>
            <person name="Duan Y."/>
            <person name="Cai W."/>
            <person name="Li H."/>
            <person name="Song F."/>
        </authorList>
    </citation>
    <scope>NUCLEOTIDE SEQUENCE</scope>
    <source>
        <strain evidence="10">Cailab_2023a</strain>
    </source>
</reference>
<evidence type="ECO:0000259" key="9">
    <source>
        <dbReference type="Pfam" id="PF05826"/>
    </source>
</evidence>
<keyword evidence="4" id="KW-0964">Secreted</keyword>
<dbReference type="SUPFAM" id="SSF48619">
    <property type="entry name" value="Phospholipase A2, PLA2"/>
    <property type="match status" value="1"/>
</dbReference>
<dbReference type="GO" id="GO:0005576">
    <property type="term" value="C:extracellular region"/>
    <property type="evidence" value="ECO:0007669"/>
    <property type="project" value="UniProtKB-SubCell"/>
</dbReference>
<evidence type="ECO:0000256" key="4">
    <source>
        <dbReference type="ARBA" id="ARBA00022525"/>
    </source>
</evidence>
<dbReference type="PROSITE" id="PS00118">
    <property type="entry name" value="PA2_HIS"/>
    <property type="match status" value="1"/>
</dbReference>
<comment type="caution">
    <text evidence="10">The sequence shown here is derived from an EMBL/GenBank/DDBJ whole genome shotgun (WGS) entry which is preliminary data.</text>
</comment>
<dbReference type="GO" id="GO:0050482">
    <property type="term" value="P:arachidonate secretion"/>
    <property type="evidence" value="ECO:0007669"/>
    <property type="project" value="InterPro"/>
</dbReference>
<dbReference type="AlphaFoldDB" id="A0AAW2HA87"/>
<evidence type="ECO:0000256" key="2">
    <source>
        <dbReference type="ARBA" id="ARBA00004613"/>
    </source>
</evidence>
<dbReference type="Pfam" id="PF05826">
    <property type="entry name" value="Phospholip_A2_2"/>
    <property type="match status" value="1"/>
</dbReference>
<dbReference type="InterPro" id="IPR036444">
    <property type="entry name" value="PLipase_A2_dom_sf"/>
</dbReference>
<evidence type="ECO:0000256" key="8">
    <source>
        <dbReference type="SAM" id="SignalP"/>
    </source>
</evidence>
<accession>A0AAW2HA87</accession>
<dbReference type="GO" id="GO:0006644">
    <property type="term" value="P:phospholipid metabolic process"/>
    <property type="evidence" value="ECO:0007669"/>
    <property type="project" value="InterPro"/>
</dbReference>
<dbReference type="GO" id="GO:0004623">
    <property type="term" value="F:phospholipase A2 activity"/>
    <property type="evidence" value="ECO:0007669"/>
    <property type="project" value="UniProtKB-EC"/>
</dbReference>
<dbReference type="EMBL" id="JARGDH010000005">
    <property type="protein sequence ID" value="KAL0266675.1"/>
    <property type="molecule type" value="Genomic_DNA"/>
</dbReference>
<proteinExistence type="predicted"/>
<feature type="chain" id="PRO_5043531197" description="phospholipase A2" evidence="8">
    <location>
        <begin position="22"/>
        <end position="280"/>
    </location>
</feature>
<evidence type="ECO:0000256" key="6">
    <source>
        <dbReference type="ARBA" id="ARBA00023098"/>
    </source>
</evidence>
<evidence type="ECO:0000256" key="1">
    <source>
        <dbReference type="ARBA" id="ARBA00001913"/>
    </source>
</evidence>
<dbReference type="InterPro" id="IPR016090">
    <property type="entry name" value="PLA2-like_dom"/>
</dbReference>
<keyword evidence="8" id="KW-0732">Signal</keyword>
<dbReference type="InterPro" id="IPR033113">
    <property type="entry name" value="PLA2_histidine"/>
</dbReference>
<name>A0AAW2HA87_9NEOP</name>
<dbReference type="GO" id="GO:0016042">
    <property type="term" value="P:lipid catabolic process"/>
    <property type="evidence" value="ECO:0007669"/>
    <property type="project" value="UniProtKB-KW"/>
</dbReference>
<dbReference type="PANTHER" id="PTHR12253">
    <property type="entry name" value="RH14732P"/>
    <property type="match status" value="1"/>
</dbReference>
<comment type="cofactor">
    <cofactor evidence="1">
        <name>Ca(2+)</name>
        <dbReference type="ChEBI" id="CHEBI:29108"/>
    </cofactor>
</comment>
<dbReference type="Gene3D" id="1.20.90.10">
    <property type="entry name" value="Phospholipase A2 domain"/>
    <property type="match status" value="1"/>
</dbReference>
<evidence type="ECO:0000256" key="7">
    <source>
        <dbReference type="ARBA" id="ARBA00029903"/>
    </source>
</evidence>
<protein>
    <recommendedName>
        <fullName evidence="3">phospholipase A2</fullName>
        <ecNumber evidence="3">3.1.1.4</ecNumber>
    </recommendedName>
    <alternativeName>
        <fullName evidence="7">Phosphatidylcholine 2-acylhydrolase</fullName>
    </alternativeName>
</protein>
<organism evidence="10">
    <name type="scientific">Menopon gallinae</name>
    <name type="common">poultry shaft louse</name>
    <dbReference type="NCBI Taxonomy" id="328185"/>
    <lineage>
        <taxon>Eukaryota</taxon>
        <taxon>Metazoa</taxon>
        <taxon>Ecdysozoa</taxon>
        <taxon>Arthropoda</taxon>
        <taxon>Hexapoda</taxon>
        <taxon>Insecta</taxon>
        <taxon>Pterygota</taxon>
        <taxon>Neoptera</taxon>
        <taxon>Paraneoptera</taxon>
        <taxon>Psocodea</taxon>
        <taxon>Troctomorpha</taxon>
        <taxon>Phthiraptera</taxon>
        <taxon>Amblycera</taxon>
        <taxon>Menoponidae</taxon>
        <taxon>Menopon</taxon>
    </lineage>
</organism>
<keyword evidence="6" id="KW-0443">Lipid metabolism</keyword>
<feature type="signal peptide" evidence="8">
    <location>
        <begin position="1"/>
        <end position="21"/>
    </location>
</feature>
<sequence>MDLKTNIFGIVLLAGISLTSASVYVSDPGRNMMLEFYAANQPCRLINDRLRVQKKATTDPLYFHTISHQELQELSKSCKDRYTGSSSVGFRFPGTKWCGPGNTAQRYDDLGEKSEVDRCCRDHDHCPTWLEPGQCRRGICNISPFTRSLCDCDRAFKKCLQEVNTSDARIIATLYFNVAQITCFKDRRSCPQWMRNDPSYTWFCDEWKFVPVERYVPLAENVTSNEIRGDGKEKPPEHSKIDKDLHALYRADEDMEKIMDNPKTVPKQTGVKEILTKKLY</sequence>
<keyword evidence="5" id="KW-0442">Lipid degradation</keyword>
<evidence type="ECO:0000256" key="5">
    <source>
        <dbReference type="ARBA" id="ARBA00022963"/>
    </source>
</evidence>
<gene>
    <name evidence="10" type="ORF">PYX00_009159</name>
</gene>
<evidence type="ECO:0000313" key="10">
    <source>
        <dbReference type="EMBL" id="KAL0266675.1"/>
    </source>
</evidence>
<dbReference type="EC" id="3.1.1.4" evidence="3"/>
<evidence type="ECO:0000256" key="3">
    <source>
        <dbReference type="ARBA" id="ARBA00013278"/>
    </source>
</evidence>